<dbReference type="Proteomes" id="UP000014715">
    <property type="component" value="Segment"/>
</dbReference>
<protein>
    <submittedName>
        <fullName evidence="1">Uncharacterized protein</fullName>
    </submittedName>
</protein>
<dbReference type="GeneID" id="16796826"/>
<dbReference type="EMBL" id="KC821614">
    <property type="protein sequence ID" value="AGO48072.1"/>
    <property type="molecule type" value="Genomic_DNA"/>
</dbReference>
<name>S0A0R2_9CAUD</name>
<proteinExistence type="predicted"/>
<evidence type="ECO:0000313" key="2">
    <source>
        <dbReference type="Proteomes" id="UP000014715"/>
    </source>
</evidence>
<reference evidence="2" key="2">
    <citation type="submission" date="2013-03" db="EMBL/GenBank/DDBJ databases">
        <title>The Cellulophaga phages: a novel, diverse, and globally ubiquitous model system.</title>
        <authorList>
            <person name="Holmfeldt K."/>
            <person name="Solonenko N."/>
            <person name="Shah M."/>
            <person name="Corrier K."/>
            <person name="Riemann L."/>
            <person name="VerBerkmoes N.C."/>
            <person name="Sullivan M.B."/>
        </authorList>
    </citation>
    <scope>NUCLEOTIDE SEQUENCE [LARGE SCALE GENOMIC DNA]</scope>
</reference>
<organism evidence="1 2">
    <name type="scientific">Cellulophaga phage phi38:1</name>
    <dbReference type="NCBI Taxonomy" id="1327977"/>
    <lineage>
        <taxon>Viruses</taxon>
        <taxon>Duplodnaviria</taxon>
        <taxon>Heunggongvirae</taxon>
        <taxon>Uroviricota</taxon>
        <taxon>Caudoviricetes</taxon>
        <taxon>Pervagoviridae</taxon>
        <taxon>Callevirus</taxon>
        <taxon>Callevirus phi38una</taxon>
    </lineage>
</organism>
<dbReference type="RefSeq" id="YP_008241423.1">
    <property type="nucleotide sequence ID" value="NC_021796.1"/>
</dbReference>
<reference evidence="1 2" key="1">
    <citation type="journal article" date="2013" name="Proc. Natl. Acad. Sci. U.S.A.">
        <title>Twelve previously unknown phage genera are ubiquitous in global oceans.</title>
        <authorList>
            <person name="Holmfeldt K."/>
            <person name="Solonenko N."/>
            <person name="Shah M."/>
            <person name="Corrier K."/>
            <person name="Riemann L."/>
            <person name="Verberkmoes N.C."/>
            <person name="Sullivan M.B."/>
        </authorList>
    </citation>
    <scope>NUCLEOTIDE SEQUENCE [LARGE SCALE GENOMIC DNA]</scope>
    <source>
        <strain evidence="1">Phi38:1</strain>
    </source>
</reference>
<accession>S0A0R2</accession>
<gene>
    <name evidence="1" type="ORF">Phi38:1_gp042</name>
</gene>
<sequence>MSEDKKKGEKMPFEVWMAAIEVQAFTKYLKKELDTLGISMS</sequence>
<keyword evidence="2" id="KW-1185">Reference proteome</keyword>
<dbReference type="KEGG" id="vg:16796826"/>
<evidence type="ECO:0000313" key="1">
    <source>
        <dbReference type="EMBL" id="AGO48072.1"/>
    </source>
</evidence>